<proteinExistence type="predicted"/>
<comment type="caution">
    <text evidence="1">The sequence shown here is derived from an EMBL/GenBank/DDBJ whole genome shotgun (WGS) entry which is preliminary data.</text>
</comment>
<keyword evidence="2" id="KW-1185">Reference proteome</keyword>
<name>C6M4S5_NEISI</name>
<dbReference type="Proteomes" id="UP000005365">
    <property type="component" value="Unassembled WGS sequence"/>
</dbReference>
<evidence type="ECO:0000313" key="1">
    <source>
        <dbReference type="EMBL" id="EET44858.1"/>
    </source>
</evidence>
<accession>C6M4S5</accession>
<organism evidence="1 2">
    <name type="scientific">Neisseria sicca ATCC 29256</name>
    <dbReference type="NCBI Taxonomy" id="547045"/>
    <lineage>
        <taxon>Bacteria</taxon>
        <taxon>Pseudomonadati</taxon>
        <taxon>Pseudomonadota</taxon>
        <taxon>Betaproteobacteria</taxon>
        <taxon>Neisseriales</taxon>
        <taxon>Neisseriaceae</taxon>
        <taxon>Neisseria</taxon>
    </lineage>
</organism>
<gene>
    <name evidence="1" type="ORF">NEISICOT_01523</name>
</gene>
<dbReference type="AlphaFoldDB" id="C6M4S5"/>
<protein>
    <submittedName>
        <fullName evidence="1">Uncharacterized protein</fullName>
    </submittedName>
</protein>
<evidence type="ECO:0000313" key="2">
    <source>
        <dbReference type="Proteomes" id="UP000005365"/>
    </source>
</evidence>
<dbReference type="EMBL" id="ACKO02000007">
    <property type="protein sequence ID" value="EET44858.1"/>
    <property type="molecule type" value="Genomic_DNA"/>
</dbReference>
<reference evidence="1" key="1">
    <citation type="submission" date="2009-07" db="EMBL/GenBank/DDBJ databases">
        <authorList>
            <person name="Weinstock G."/>
            <person name="Sodergren E."/>
            <person name="Clifton S."/>
            <person name="Fulton L."/>
            <person name="Fulton B."/>
            <person name="Courtney L."/>
            <person name="Fronick C."/>
            <person name="Harrison M."/>
            <person name="Strong C."/>
            <person name="Farmer C."/>
            <person name="Delahaunty K."/>
            <person name="Markovic C."/>
            <person name="Hall O."/>
            <person name="Minx P."/>
            <person name="Tomlinson C."/>
            <person name="Mitreva M."/>
            <person name="Nelson J."/>
            <person name="Hou S."/>
            <person name="Wollam A."/>
            <person name="Pepin K.H."/>
            <person name="Johnson M."/>
            <person name="Bhonagiri V."/>
            <person name="Nash W.E."/>
            <person name="Warren W."/>
            <person name="Chinwalla A."/>
            <person name="Mardis E.R."/>
            <person name="Wilson R.K."/>
        </authorList>
    </citation>
    <scope>NUCLEOTIDE SEQUENCE [LARGE SCALE GENOMIC DNA]</scope>
    <source>
        <strain evidence="1">ATCC 29256</strain>
    </source>
</reference>
<sequence>MLAKFVSLVFSVRSLLTGQPFRRPFRRFFAKPRNLNVSLRLTALSLTLSHGEREQIGRNPNKEREQIGRIPKNGWVSASSNLLSHEERRQNWRETQSMVGLMRH</sequence>